<sequence length="352" mass="40008">MARPVKEEILRFVLDNVAQHPDTIVQMVAKEFAVTRQTATNYLVRMIRSGEIVGKGTTKGRTYHLKSIVDIVQEAPVTSDMADDEIWREQLLPAVKPYLARNVLDICQYGFTEMMNNVIDHSESPKVLYWCELNASYVILGIKDYGVGIFEKIRKAFDLDDRRHALLELSKGKLTTDARRHSGEGIFFTSRMMDRFSITSIDLFYTKERSDDGWLIDIVEGPVDNGTTVIMRMARNSPHTSKEVFDKFSTGEDYGFAKTHVPLQLARYEGESLVSRSQARRLMARVERFQEVILDFSGIDTIGQAFADEIFRVFASQHPEIRIITLRTNPDVDKMIARAKGGASLDPKLPGF</sequence>
<dbReference type="OrthoDB" id="1778336at2"/>
<proteinExistence type="predicted"/>
<protein>
    <submittedName>
        <fullName evidence="2">ArsR family transcriptional regulator</fullName>
    </submittedName>
</protein>
<dbReference type="SUPFAM" id="SSF55874">
    <property type="entry name" value="ATPase domain of HSP90 chaperone/DNA topoisomerase II/histidine kinase"/>
    <property type="match status" value="1"/>
</dbReference>
<dbReference type="InterPro" id="IPR036890">
    <property type="entry name" value="HATPase_C_sf"/>
</dbReference>
<dbReference type="STRING" id="1029756.W911_06855"/>
<accession>V5SDX9</accession>
<dbReference type="PATRIC" id="fig|1029756.8.peg.1433"/>
<dbReference type="InterPro" id="IPR025474">
    <property type="entry name" value="DUF4325"/>
</dbReference>
<dbReference type="Pfam" id="PF14213">
    <property type="entry name" value="DUF4325"/>
    <property type="match status" value="1"/>
</dbReference>
<organism evidence="2 3">
    <name type="scientific">Hyphomicrobium nitrativorans NL23</name>
    <dbReference type="NCBI Taxonomy" id="1029756"/>
    <lineage>
        <taxon>Bacteria</taxon>
        <taxon>Pseudomonadati</taxon>
        <taxon>Pseudomonadota</taxon>
        <taxon>Alphaproteobacteria</taxon>
        <taxon>Hyphomicrobiales</taxon>
        <taxon>Hyphomicrobiaceae</taxon>
        <taxon>Hyphomicrobium</taxon>
    </lineage>
</organism>
<evidence type="ECO:0000259" key="1">
    <source>
        <dbReference type="Pfam" id="PF14213"/>
    </source>
</evidence>
<gene>
    <name evidence="2" type="ORF">W911_06855</name>
</gene>
<keyword evidence="3" id="KW-1185">Reference proteome</keyword>
<dbReference type="RefSeq" id="WP_023786763.1">
    <property type="nucleotide sequence ID" value="NC_022997.1"/>
</dbReference>
<name>V5SDX9_9HYPH</name>
<reference evidence="2 3" key="1">
    <citation type="journal article" date="2014" name="Genome Announc.">
        <title>Complete Genome Sequence of Hyphomicrobium nitrativorans Strain NL23, a Denitrifying Bacterium Isolated from Biofilm of a Methanol-Fed Denitrification System Treating Seawater at the Montreal Biodome.</title>
        <authorList>
            <person name="Martineau C."/>
            <person name="Villeneuve C."/>
            <person name="Mauffrey F."/>
            <person name="Villemur R."/>
        </authorList>
    </citation>
    <scope>NUCLEOTIDE SEQUENCE [LARGE SCALE GENOMIC DNA]</scope>
    <source>
        <strain evidence="2">NL23</strain>
    </source>
</reference>
<dbReference type="AlphaFoldDB" id="V5SDX9"/>
<evidence type="ECO:0000313" key="3">
    <source>
        <dbReference type="Proteomes" id="UP000018542"/>
    </source>
</evidence>
<dbReference type="EMBL" id="CP006912">
    <property type="protein sequence ID" value="AHB48164.1"/>
    <property type="molecule type" value="Genomic_DNA"/>
</dbReference>
<feature type="domain" description="DUF4325" evidence="1">
    <location>
        <begin position="278"/>
        <end position="332"/>
    </location>
</feature>
<dbReference type="HOGENOM" id="CLU_068864_0_0_5"/>
<dbReference type="KEGG" id="hni:W911_06855"/>
<evidence type="ECO:0000313" key="2">
    <source>
        <dbReference type="EMBL" id="AHB48164.1"/>
    </source>
</evidence>
<dbReference type="Proteomes" id="UP000018542">
    <property type="component" value="Chromosome"/>
</dbReference>